<reference evidence="8 9" key="1">
    <citation type="submission" date="2017-11" db="EMBL/GenBank/DDBJ databases">
        <title>Infants hospitalized years apart are colonized by the same room-sourced microbial strains.</title>
        <authorList>
            <person name="Brooks B."/>
            <person name="Olm M.R."/>
            <person name="Firek B.A."/>
            <person name="Baker R."/>
            <person name="Thomas B.C."/>
            <person name="Morowitz M.J."/>
            <person name="Banfield J.F."/>
        </authorList>
    </citation>
    <scope>NUCLEOTIDE SEQUENCE [LARGE SCALE GENOMIC DNA]</scope>
    <source>
        <strain evidence="8">S2_009_000_R2_76</strain>
    </source>
</reference>
<proteinExistence type="inferred from homology"/>
<feature type="domain" description="RNA polymerase sigma-70 region 2" evidence="6">
    <location>
        <begin position="15"/>
        <end position="82"/>
    </location>
</feature>
<feature type="domain" description="RNA polymerase sigma factor 70 region 4 type 2" evidence="7">
    <location>
        <begin position="111"/>
        <end position="161"/>
    </location>
</feature>
<evidence type="ECO:0000313" key="8">
    <source>
        <dbReference type="EMBL" id="PZP48633.1"/>
    </source>
</evidence>
<name>A0A2W5F1J5_9SPHI</name>
<organism evidence="8 9">
    <name type="scientific">Pseudopedobacter saltans</name>
    <dbReference type="NCBI Taxonomy" id="151895"/>
    <lineage>
        <taxon>Bacteria</taxon>
        <taxon>Pseudomonadati</taxon>
        <taxon>Bacteroidota</taxon>
        <taxon>Sphingobacteriia</taxon>
        <taxon>Sphingobacteriales</taxon>
        <taxon>Sphingobacteriaceae</taxon>
        <taxon>Pseudopedobacter</taxon>
    </lineage>
</organism>
<keyword evidence="2" id="KW-0805">Transcription regulation</keyword>
<evidence type="ECO:0000256" key="1">
    <source>
        <dbReference type="ARBA" id="ARBA00010641"/>
    </source>
</evidence>
<evidence type="ECO:0000256" key="3">
    <source>
        <dbReference type="ARBA" id="ARBA00023082"/>
    </source>
</evidence>
<dbReference type="AlphaFoldDB" id="A0A2W5F1J5"/>
<dbReference type="EMBL" id="QFOI01000156">
    <property type="protein sequence ID" value="PZP48633.1"/>
    <property type="molecule type" value="Genomic_DNA"/>
</dbReference>
<evidence type="ECO:0000256" key="5">
    <source>
        <dbReference type="ARBA" id="ARBA00023163"/>
    </source>
</evidence>
<evidence type="ECO:0000256" key="4">
    <source>
        <dbReference type="ARBA" id="ARBA00023125"/>
    </source>
</evidence>
<evidence type="ECO:0000259" key="6">
    <source>
        <dbReference type="Pfam" id="PF04542"/>
    </source>
</evidence>
<dbReference type="InterPro" id="IPR013324">
    <property type="entry name" value="RNA_pol_sigma_r3/r4-like"/>
</dbReference>
<keyword evidence="5" id="KW-0804">Transcription</keyword>
<accession>A0A2W5F1J5</accession>
<dbReference type="InterPro" id="IPR007627">
    <property type="entry name" value="RNA_pol_sigma70_r2"/>
</dbReference>
<dbReference type="PANTHER" id="PTHR43133">
    <property type="entry name" value="RNA POLYMERASE ECF-TYPE SIGMA FACTO"/>
    <property type="match status" value="1"/>
</dbReference>
<dbReference type="GO" id="GO:0003677">
    <property type="term" value="F:DNA binding"/>
    <property type="evidence" value="ECO:0007669"/>
    <property type="project" value="UniProtKB-KW"/>
</dbReference>
<dbReference type="SUPFAM" id="SSF88659">
    <property type="entry name" value="Sigma3 and sigma4 domains of RNA polymerase sigma factors"/>
    <property type="match status" value="1"/>
</dbReference>
<dbReference type="NCBIfam" id="TIGR02937">
    <property type="entry name" value="sigma70-ECF"/>
    <property type="match status" value="1"/>
</dbReference>
<comment type="similarity">
    <text evidence="1">Belongs to the sigma-70 factor family. ECF subfamily.</text>
</comment>
<dbReference type="GO" id="GO:0016987">
    <property type="term" value="F:sigma factor activity"/>
    <property type="evidence" value="ECO:0007669"/>
    <property type="project" value="UniProtKB-KW"/>
</dbReference>
<protein>
    <submittedName>
        <fullName evidence="8">RNA polymerase subunit sigma-24</fullName>
    </submittedName>
</protein>
<gene>
    <name evidence="8" type="ORF">DI598_09790</name>
</gene>
<dbReference type="Pfam" id="PF08281">
    <property type="entry name" value="Sigma70_r4_2"/>
    <property type="match status" value="1"/>
</dbReference>
<keyword evidence="4" id="KW-0238">DNA-binding</keyword>
<dbReference type="Pfam" id="PF04542">
    <property type="entry name" value="Sigma70_r2"/>
    <property type="match status" value="1"/>
</dbReference>
<dbReference type="InterPro" id="IPR036388">
    <property type="entry name" value="WH-like_DNA-bd_sf"/>
</dbReference>
<dbReference type="PANTHER" id="PTHR43133:SF8">
    <property type="entry name" value="RNA POLYMERASE SIGMA FACTOR HI_1459-RELATED"/>
    <property type="match status" value="1"/>
</dbReference>
<evidence type="ECO:0000256" key="2">
    <source>
        <dbReference type="ARBA" id="ARBA00023015"/>
    </source>
</evidence>
<dbReference type="GO" id="GO:0006352">
    <property type="term" value="P:DNA-templated transcription initiation"/>
    <property type="evidence" value="ECO:0007669"/>
    <property type="project" value="InterPro"/>
</dbReference>
<dbReference type="InterPro" id="IPR039425">
    <property type="entry name" value="RNA_pol_sigma-70-like"/>
</dbReference>
<dbReference type="CDD" id="cd06171">
    <property type="entry name" value="Sigma70_r4"/>
    <property type="match status" value="1"/>
</dbReference>
<dbReference type="InterPro" id="IPR013325">
    <property type="entry name" value="RNA_pol_sigma_r2"/>
</dbReference>
<evidence type="ECO:0000259" key="7">
    <source>
        <dbReference type="Pfam" id="PF08281"/>
    </source>
</evidence>
<sequence length="170" mass="19696">MQLCRQGKSAGFGELYKRYSKAIFNSILRLVNDFAHAEDILQEVFVTIYQEIMKPKDIEHFGGYAKKIAMNRAISFLRQNKRIVVFEDYNENILEEDNVEEEDFELKVEDVKKAINALPDGFRTVVNLYLVEGLPQEDIAELLGVSHSTVRTQYHRAKKKILSLLQKEVV</sequence>
<dbReference type="Gene3D" id="1.10.10.10">
    <property type="entry name" value="Winged helix-like DNA-binding domain superfamily/Winged helix DNA-binding domain"/>
    <property type="match status" value="1"/>
</dbReference>
<dbReference type="InterPro" id="IPR014284">
    <property type="entry name" value="RNA_pol_sigma-70_dom"/>
</dbReference>
<evidence type="ECO:0000313" key="9">
    <source>
        <dbReference type="Proteomes" id="UP000249645"/>
    </source>
</evidence>
<keyword evidence="3" id="KW-0731">Sigma factor</keyword>
<dbReference type="InterPro" id="IPR013249">
    <property type="entry name" value="RNA_pol_sigma70_r4_t2"/>
</dbReference>
<dbReference type="SUPFAM" id="SSF88946">
    <property type="entry name" value="Sigma2 domain of RNA polymerase sigma factors"/>
    <property type="match status" value="1"/>
</dbReference>
<dbReference type="Proteomes" id="UP000249645">
    <property type="component" value="Unassembled WGS sequence"/>
</dbReference>
<comment type="caution">
    <text evidence="8">The sequence shown here is derived from an EMBL/GenBank/DDBJ whole genome shotgun (WGS) entry which is preliminary data.</text>
</comment>
<dbReference type="Gene3D" id="1.10.1740.10">
    <property type="match status" value="1"/>
</dbReference>